<gene>
    <name evidence="1" type="ORF">EMELA_v1c06640</name>
</gene>
<name>A0A2K8NZK5_9MOLU</name>
<proteinExistence type="predicted"/>
<accession>A0A2K8NZK5</accession>
<reference evidence="1 2" key="1">
    <citation type="submission" date="2017-11" db="EMBL/GenBank/DDBJ databases">
        <title>Genome sequence of Entomoplasma melaleucae M1 (ATCC 49191).</title>
        <authorList>
            <person name="Lo W.-S."/>
            <person name="Gasparich G.E."/>
            <person name="Kuo C.-H."/>
        </authorList>
    </citation>
    <scope>NUCLEOTIDE SEQUENCE [LARGE SCALE GENOMIC DNA]</scope>
    <source>
        <strain evidence="1 2">M1</strain>
    </source>
</reference>
<dbReference type="AlphaFoldDB" id="A0A2K8NZK5"/>
<sequence length="51" mass="6021">MILEHKPLYFSFLFSTLIENFESLMKPIFKFVSSSVNNFNNFPKLLISFSL</sequence>
<dbReference type="KEGG" id="eml:EMELA_v1c06640"/>
<dbReference type="Proteomes" id="UP000231896">
    <property type="component" value="Chromosome"/>
</dbReference>
<keyword evidence="2" id="KW-1185">Reference proteome</keyword>
<protein>
    <submittedName>
        <fullName evidence="1">Uncharacterized protein</fullName>
    </submittedName>
</protein>
<dbReference type="EMBL" id="CP024964">
    <property type="protein sequence ID" value="ATZ18171.1"/>
    <property type="molecule type" value="Genomic_DNA"/>
</dbReference>
<evidence type="ECO:0000313" key="2">
    <source>
        <dbReference type="Proteomes" id="UP000231896"/>
    </source>
</evidence>
<organism evidence="1 2">
    <name type="scientific">Mesoplasma melaleucae</name>
    <dbReference type="NCBI Taxonomy" id="81459"/>
    <lineage>
        <taxon>Bacteria</taxon>
        <taxon>Bacillati</taxon>
        <taxon>Mycoplasmatota</taxon>
        <taxon>Mollicutes</taxon>
        <taxon>Entomoplasmatales</taxon>
        <taxon>Entomoplasmataceae</taxon>
        <taxon>Mesoplasma</taxon>
    </lineage>
</organism>
<evidence type="ECO:0000313" key="1">
    <source>
        <dbReference type="EMBL" id="ATZ18171.1"/>
    </source>
</evidence>